<dbReference type="AlphaFoldDB" id="A0A166SA73"/>
<reference evidence="2 3" key="1">
    <citation type="journal article" date="2016" name="Mol. Biol. Evol.">
        <title>Comparative Genomics of Early-Diverging Mushroom-Forming Fungi Provides Insights into the Origins of Lignocellulose Decay Capabilities.</title>
        <authorList>
            <person name="Nagy L.G."/>
            <person name="Riley R."/>
            <person name="Tritt A."/>
            <person name="Adam C."/>
            <person name="Daum C."/>
            <person name="Floudas D."/>
            <person name="Sun H."/>
            <person name="Yadav J.S."/>
            <person name="Pangilinan J."/>
            <person name="Larsson K.H."/>
            <person name="Matsuura K."/>
            <person name="Barry K."/>
            <person name="Labutti K."/>
            <person name="Kuo R."/>
            <person name="Ohm R.A."/>
            <person name="Bhattacharya S.S."/>
            <person name="Shirouzu T."/>
            <person name="Yoshinaga Y."/>
            <person name="Martin F.M."/>
            <person name="Grigoriev I.V."/>
            <person name="Hibbett D.S."/>
        </authorList>
    </citation>
    <scope>NUCLEOTIDE SEQUENCE [LARGE SCALE GENOMIC DNA]</scope>
    <source>
        <strain evidence="2 3">CBS 109695</strain>
    </source>
</reference>
<gene>
    <name evidence="2" type="ORF">FIBSPDRAFT_946859</name>
</gene>
<keyword evidence="3" id="KW-1185">Reference proteome</keyword>
<evidence type="ECO:0000256" key="1">
    <source>
        <dbReference type="SAM" id="Coils"/>
    </source>
</evidence>
<name>A0A166SA73_9AGAM</name>
<sequence length="204" mass="23724">MPCQTDTTWPPGLLTIFEHSRARNTTFENRYYGPYDKLLNYCFGQSFNYYIAPQNFPTADSRDMVDFIVFLVKSELRSRADKQMRDRYALMLDDCPIPRLWGLSVLGTSFRAYCGDRESYEIDPQAVPRPEPTTRLLSPNFLADGGTMDILSQEGFEKMKEILEYQRELEDSVDQLKEERDMWKNRAMTYQALLNSHGLAAPDL</sequence>
<dbReference type="EMBL" id="KV417499">
    <property type="protein sequence ID" value="KZP29209.1"/>
    <property type="molecule type" value="Genomic_DNA"/>
</dbReference>
<accession>A0A166SA73</accession>
<evidence type="ECO:0000313" key="3">
    <source>
        <dbReference type="Proteomes" id="UP000076532"/>
    </source>
</evidence>
<evidence type="ECO:0000313" key="2">
    <source>
        <dbReference type="EMBL" id="KZP29209.1"/>
    </source>
</evidence>
<dbReference type="Proteomes" id="UP000076532">
    <property type="component" value="Unassembled WGS sequence"/>
</dbReference>
<keyword evidence="1" id="KW-0175">Coiled coil</keyword>
<proteinExistence type="predicted"/>
<dbReference type="OrthoDB" id="3255221at2759"/>
<organism evidence="2 3">
    <name type="scientific">Athelia psychrophila</name>
    <dbReference type="NCBI Taxonomy" id="1759441"/>
    <lineage>
        <taxon>Eukaryota</taxon>
        <taxon>Fungi</taxon>
        <taxon>Dikarya</taxon>
        <taxon>Basidiomycota</taxon>
        <taxon>Agaricomycotina</taxon>
        <taxon>Agaricomycetes</taxon>
        <taxon>Agaricomycetidae</taxon>
        <taxon>Atheliales</taxon>
        <taxon>Atheliaceae</taxon>
        <taxon>Athelia</taxon>
    </lineage>
</organism>
<feature type="coiled-coil region" evidence="1">
    <location>
        <begin position="159"/>
        <end position="193"/>
    </location>
</feature>
<protein>
    <submittedName>
        <fullName evidence="2">Uncharacterized protein</fullName>
    </submittedName>
</protein>